<comment type="subcellular location">
    <subcellularLocation>
        <location evidence="6">Cytoplasm</location>
    </subcellularLocation>
</comment>
<dbReference type="InterPro" id="IPR004496">
    <property type="entry name" value="NapF"/>
</dbReference>
<dbReference type="InterPro" id="IPR050572">
    <property type="entry name" value="Fe-S_Ferredoxin"/>
</dbReference>
<feature type="binding site" evidence="6">
    <location>
        <position position="84"/>
    </location>
    <ligand>
        <name>[4Fe-4S] cluster</name>
        <dbReference type="ChEBI" id="CHEBI:49883"/>
        <label>2</label>
    </ligand>
</feature>
<evidence type="ECO:0000256" key="1">
    <source>
        <dbReference type="ARBA" id="ARBA00022485"/>
    </source>
</evidence>
<comment type="similarity">
    <text evidence="6">Belongs to the NapF family.</text>
</comment>
<evidence type="ECO:0000313" key="8">
    <source>
        <dbReference type="EMBL" id="QBQ63837.1"/>
    </source>
</evidence>
<feature type="binding site" evidence="6">
    <location>
        <position position="94"/>
    </location>
    <ligand>
        <name>[4Fe-4S] cluster</name>
        <dbReference type="ChEBI" id="CHEBI:49883"/>
        <label>2</label>
    </ligand>
</feature>
<dbReference type="CDD" id="cd10564">
    <property type="entry name" value="NapF_like"/>
    <property type="match status" value="1"/>
</dbReference>
<reference evidence="8 9" key="1">
    <citation type="submission" date="2019-03" db="EMBL/GenBank/DDBJ databases">
        <authorList>
            <person name="Che Y."/>
            <person name="Zhou L."/>
        </authorList>
    </citation>
    <scope>NUCLEOTIDE SEQUENCE [LARGE SCALE GENOMIC DNA]</scope>
    <source>
        <strain evidence="8 9">AIFJ1607</strain>
    </source>
</reference>
<dbReference type="RefSeq" id="WP_162856685.1">
    <property type="nucleotide sequence ID" value="NZ_CP038145.1"/>
</dbReference>
<keyword evidence="9" id="KW-1185">Reference proteome</keyword>
<keyword evidence="5 6" id="KW-0411">Iron-sulfur</keyword>
<keyword evidence="1 6" id="KW-0004">4Fe-4S</keyword>
<feature type="binding site" evidence="6">
    <location>
        <position position="166"/>
    </location>
    <ligand>
        <name>[4Fe-4S] cluster</name>
        <dbReference type="ChEBI" id="CHEBI:49883"/>
        <label>3</label>
    </ligand>
</feature>
<protein>
    <recommendedName>
        <fullName evidence="6">Ferredoxin-type protein NapF</fullName>
    </recommendedName>
</protein>
<dbReference type="Gene3D" id="3.30.70.20">
    <property type="match status" value="2"/>
</dbReference>
<dbReference type="PANTHER" id="PTHR43687:SF1">
    <property type="entry name" value="FERREDOXIN III"/>
    <property type="match status" value="1"/>
</dbReference>
<accession>A0A4P7CKH8</accession>
<keyword evidence="3 6" id="KW-0677">Repeat</keyword>
<feature type="binding site" evidence="6">
    <location>
        <position position="156"/>
    </location>
    <ligand>
        <name>[4Fe-4S] cluster</name>
        <dbReference type="ChEBI" id="CHEBI:49883"/>
        <label>3</label>
    </ligand>
</feature>
<feature type="domain" description="4Fe-4S ferredoxin-type" evidence="7">
    <location>
        <begin position="40"/>
        <end position="70"/>
    </location>
</feature>
<feature type="binding site" evidence="6">
    <location>
        <position position="90"/>
    </location>
    <ligand>
        <name>[4Fe-4S] cluster</name>
        <dbReference type="ChEBI" id="CHEBI:49883"/>
        <label>2</label>
    </ligand>
</feature>
<dbReference type="Proteomes" id="UP000294444">
    <property type="component" value="Chromosome"/>
</dbReference>
<gene>
    <name evidence="6 8" type="primary">napF</name>
    <name evidence="8" type="ORF">EXH44_06095</name>
</gene>
<feature type="binding site" evidence="6">
    <location>
        <position position="60"/>
    </location>
    <ligand>
        <name>[4Fe-4S] cluster</name>
        <dbReference type="ChEBI" id="CHEBI:49883"/>
        <label>1</label>
    </ligand>
</feature>
<feature type="binding site" evidence="6">
    <location>
        <position position="159"/>
    </location>
    <ligand>
        <name>[4Fe-4S] cluster</name>
        <dbReference type="ChEBI" id="CHEBI:49883"/>
        <label>3</label>
    </ligand>
</feature>
<dbReference type="Pfam" id="PF12838">
    <property type="entry name" value="Fer4_7"/>
    <property type="match status" value="1"/>
</dbReference>
<feature type="binding site" evidence="6">
    <location>
        <position position="162"/>
    </location>
    <ligand>
        <name>[4Fe-4S] cluster</name>
        <dbReference type="ChEBI" id="CHEBI:49883"/>
        <label>3</label>
    </ligand>
</feature>
<proteinExistence type="inferred from homology"/>
<feature type="binding site" evidence="6">
    <location>
        <position position="53"/>
    </location>
    <ligand>
        <name>[4Fe-4S] cluster</name>
        <dbReference type="ChEBI" id="CHEBI:49883"/>
        <label>1</label>
    </ligand>
</feature>
<dbReference type="InterPro" id="IPR017900">
    <property type="entry name" value="4Fe4S_Fe_S_CS"/>
</dbReference>
<comment type="function">
    <text evidence="6">Could be involved in the maturation of NapA, the catalytic subunit of the periplasmic nitrate reductase, before its export into the periplasm.</text>
</comment>
<comment type="subunit">
    <text evidence="6">Interacts with the cytoplasmic NapA precursor.</text>
</comment>
<evidence type="ECO:0000256" key="4">
    <source>
        <dbReference type="ARBA" id="ARBA00023004"/>
    </source>
</evidence>
<name>A0A4P7CKH8_9PAST</name>
<dbReference type="PROSITE" id="PS00198">
    <property type="entry name" value="4FE4S_FER_1"/>
    <property type="match status" value="2"/>
</dbReference>
<keyword evidence="2 6" id="KW-0479">Metal-binding</keyword>
<organism evidence="8 9">
    <name type="scientific">Actinobacillus indolicus</name>
    <dbReference type="NCBI Taxonomy" id="51049"/>
    <lineage>
        <taxon>Bacteria</taxon>
        <taxon>Pseudomonadati</taxon>
        <taxon>Pseudomonadota</taxon>
        <taxon>Gammaproteobacteria</taxon>
        <taxon>Pasteurellales</taxon>
        <taxon>Pasteurellaceae</taxon>
        <taxon>Actinobacillus</taxon>
    </lineage>
</organism>
<dbReference type="GO" id="GO:0051539">
    <property type="term" value="F:4 iron, 4 sulfur cluster binding"/>
    <property type="evidence" value="ECO:0007669"/>
    <property type="project" value="UniProtKB-UniRule"/>
</dbReference>
<feature type="binding site" evidence="6">
    <location>
        <position position="50"/>
    </location>
    <ligand>
        <name>[4Fe-4S] cluster</name>
        <dbReference type="ChEBI" id="CHEBI:49883"/>
        <label>1</label>
    </ligand>
</feature>
<evidence type="ECO:0000256" key="3">
    <source>
        <dbReference type="ARBA" id="ARBA00022737"/>
    </source>
</evidence>
<keyword evidence="4 6" id="KW-0408">Iron</keyword>
<dbReference type="HAMAP" id="MF_02201">
    <property type="entry name" value="NapF"/>
    <property type="match status" value="1"/>
</dbReference>
<dbReference type="GO" id="GO:0005737">
    <property type="term" value="C:cytoplasm"/>
    <property type="evidence" value="ECO:0007669"/>
    <property type="project" value="UniProtKB-SubCell"/>
</dbReference>
<dbReference type="Pfam" id="PF12800">
    <property type="entry name" value="Fer4_4"/>
    <property type="match status" value="1"/>
</dbReference>
<feature type="domain" description="4Fe-4S ferredoxin-type" evidence="7">
    <location>
        <begin position="71"/>
        <end position="104"/>
    </location>
</feature>
<evidence type="ECO:0000256" key="2">
    <source>
        <dbReference type="ARBA" id="ARBA00022723"/>
    </source>
</evidence>
<dbReference type="PROSITE" id="PS51379">
    <property type="entry name" value="4FE4S_FER_2"/>
    <property type="match status" value="3"/>
</dbReference>
<evidence type="ECO:0000256" key="6">
    <source>
        <dbReference type="HAMAP-Rule" id="MF_02201"/>
    </source>
</evidence>
<evidence type="ECO:0000259" key="7">
    <source>
        <dbReference type="PROSITE" id="PS51379"/>
    </source>
</evidence>
<feature type="binding site" evidence="6">
    <location>
        <position position="87"/>
    </location>
    <ligand>
        <name>[4Fe-4S] cluster</name>
        <dbReference type="ChEBI" id="CHEBI:49883"/>
        <label>2</label>
    </ligand>
</feature>
<dbReference type="EMBL" id="CP038145">
    <property type="protein sequence ID" value="QBQ63837.1"/>
    <property type="molecule type" value="Genomic_DNA"/>
</dbReference>
<sequence length="185" mass="20540">MANFTETTLPRRSFLRGHFLKSLQDEKVAQQGHQAIRAPWTDLANFFDKCTACDKCIAVCETQILVKGAGGYPEVNFMNGRGECTFCQACVKACEADVFRSTDERAWFHYVEIQQSCMTFSGVECRSCEDSCESRAIRFKRQVGRVAMPELNVESCNGCGACMAVCPTQAVTLVRNVQSPLPPKA</sequence>
<feature type="domain" description="4Fe-4S ferredoxin-type" evidence="7">
    <location>
        <begin position="147"/>
        <end position="176"/>
    </location>
</feature>
<evidence type="ECO:0000256" key="5">
    <source>
        <dbReference type="ARBA" id="ARBA00023014"/>
    </source>
</evidence>
<dbReference type="PANTHER" id="PTHR43687">
    <property type="entry name" value="ADENYLYLSULFATE REDUCTASE, BETA SUBUNIT"/>
    <property type="match status" value="1"/>
</dbReference>
<dbReference type="GO" id="GO:0046872">
    <property type="term" value="F:metal ion binding"/>
    <property type="evidence" value="ECO:0007669"/>
    <property type="project" value="UniProtKB-KW"/>
</dbReference>
<dbReference type="AlphaFoldDB" id="A0A4P7CKH8"/>
<feature type="binding site" evidence="6">
    <location>
        <position position="56"/>
    </location>
    <ligand>
        <name>[4Fe-4S] cluster</name>
        <dbReference type="ChEBI" id="CHEBI:49883"/>
        <label>1</label>
    </ligand>
</feature>
<dbReference type="SUPFAM" id="SSF54862">
    <property type="entry name" value="4Fe-4S ferredoxins"/>
    <property type="match status" value="1"/>
</dbReference>
<comment type="cofactor">
    <cofactor evidence="6">
        <name>[4Fe-4S] cluster</name>
        <dbReference type="ChEBI" id="CHEBI:49883"/>
    </cofactor>
</comment>
<dbReference type="InterPro" id="IPR017896">
    <property type="entry name" value="4Fe4S_Fe-S-bd"/>
</dbReference>
<dbReference type="NCBIfam" id="TIGR00402">
    <property type="entry name" value="napF"/>
    <property type="match status" value="1"/>
</dbReference>
<evidence type="ECO:0000313" key="9">
    <source>
        <dbReference type="Proteomes" id="UP000294444"/>
    </source>
</evidence>
<dbReference type="KEGG" id="aio:EXH44_06095"/>
<keyword evidence="6" id="KW-0963">Cytoplasm</keyword>